<feature type="compositionally biased region" description="Low complexity" evidence="1">
    <location>
        <begin position="153"/>
        <end position="166"/>
    </location>
</feature>
<feature type="region of interest" description="Disordered" evidence="1">
    <location>
        <begin position="53"/>
        <end position="183"/>
    </location>
</feature>
<organism evidence="3 4">
    <name type="scientific">Linum trigynum</name>
    <dbReference type="NCBI Taxonomy" id="586398"/>
    <lineage>
        <taxon>Eukaryota</taxon>
        <taxon>Viridiplantae</taxon>
        <taxon>Streptophyta</taxon>
        <taxon>Embryophyta</taxon>
        <taxon>Tracheophyta</taxon>
        <taxon>Spermatophyta</taxon>
        <taxon>Magnoliopsida</taxon>
        <taxon>eudicotyledons</taxon>
        <taxon>Gunneridae</taxon>
        <taxon>Pentapetalae</taxon>
        <taxon>rosids</taxon>
        <taxon>fabids</taxon>
        <taxon>Malpighiales</taxon>
        <taxon>Linaceae</taxon>
        <taxon>Linum</taxon>
    </lineage>
</organism>
<dbReference type="InterPro" id="IPR009719">
    <property type="entry name" value="GIP1_N"/>
</dbReference>
<protein>
    <recommendedName>
        <fullName evidence="2">GBF-interacting protein 1 N-terminal domain-containing protein</fullName>
    </recommendedName>
</protein>
<feature type="compositionally biased region" description="Low complexity" evidence="1">
    <location>
        <begin position="274"/>
        <end position="304"/>
    </location>
</feature>
<dbReference type="AlphaFoldDB" id="A0AAV2GC83"/>
<dbReference type="EMBL" id="OZ034821">
    <property type="protein sequence ID" value="CAL1407942.1"/>
    <property type="molecule type" value="Genomic_DNA"/>
</dbReference>
<dbReference type="InterPro" id="IPR009060">
    <property type="entry name" value="UBA-like_sf"/>
</dbReference>
<evidence type="ECO:0000313" key="3">
    <source>
        <dbReference type="EMBL" id="CAL1407942.1"/>
    </source>
</evidence>
<dbReference type="SUPFAM" id="SSF46934">
    <property type="entry name" value="UBA-like"/>
    <property type="match status" value="1"/>
</dbReference>
<feature type="compositionally biased region" description="Basic and acidic residues" evidence="1">
    <location>
        <begin position="71"/>
        <end position="85"/>
    </location>
</feature>
<dbReference type="Pfam" id="PF06972">
    <property type="entry name" value="GIP1_N"/>
    <property type="match status" value="1"/>
</dbReference>
<dbReference type="InterPro" id="IPR044277">
    <property type="entry name" value="GIP1"/>
</dbReference>
<accession>A0AAV2GC83</accession>
<name>A0AAV2GC83_9ROSI</name>
<keyword evidence="4" id="KW-1185">Reference proteome</keyword>
<evidence type="ECO:0000259" key="2">
    <source>
        <dbReference type="Pfam" id="PF06972"/>
    </source>
</evidence>
<gene>
    <name evidence="3" type="ORF">LTRI10_LOCUS47576</name>
</gene>
<reference evidence="3 4" key="1">
    <citation type="submission" date="2024-04" db="EMBL/GenBank/DDBJ databases">
        <authorList>
            <person name="Fracassetti M."/>
        </authorList>
    </citation>
    <scope>NUCLEOTIDE SEQUENCE [LARGE SCALE GENOMIC DNA]</scope>
</reference>
<dbReference type="PANTHER" id="PTHR46775:SF1">
    <property type="entry name" value="FLOCCULATION PROTEIN (DUF1296)"/>
    <property type="match status" value="1"/>
</dbReference>
<dbReference type="PANTHER" id="PTHR46775">
    <property type="entry name" value="FLOCCULATION PROTEIN (DUF1296)"/>
    <property type="match status" value="1"/>
</dbReference>
<dbReference type="GO" id="GO:0051082">
    <property type="term" value="F:unfolded protein binding"/>
    <property type="evidence" value="ECO:0007669"/>
    <property type="project" value="TreeGrafter"/>
</dbReference>
<proteinExistence type="predicted"/>
<feature type="compositionally biased region" description="Basic and acidic residues" evidence="1">
    <location>
        <begin position="237"/>
        <end position="247"/>
    </location>
</feature>
<feature type="compositionally biased region" description="Polar residues" evidence="1">
    <location>
        <begin position="167"/>
        <end position="178"/>
    </location>
</feature>
<sequence length="356" mass="37194">MSGGGAGGGVRVSIPGSVRKTIQNIKEITGNHSDEEIYAMLKECSMDPNETTQKLLLLDPFHEVKRKRDKKKENVNNKEAGDSRWRSGTQGRGSRGGRSNYTPRYSSHDGGSGRAPGPGRENNTSQPAEKGVGSSAPASQEKIKDATTPEISVAVVANGPVGVASGTASEQGESTTADKTPVVAHGTGDTVVELVPSSSSASVSVTAVSSSTVCFSSSDPVLVPSNDSRLAGTVGTIKREVGSHRTLADTNSAPNSEKPVPVKISNKPQVAGKSQFSESSQPSSASVHAGSSSSRPSANYGSRSQQVVGPQKGNELAFHLILQRISPVNYLLVWLHDILSRVLVKCISEAVHIGFN</sequence>
<evidence type="ECO:0000313" key="4">
    <source>
        <dbReference type="Proteomes" id="UP001497516"/>
    </source>
</evidence>
<feature type="domain" description="GBF-interacting protein 1 N-terminal" evidence="2">
    <location>
        <begin position="14"/>
        <end position="73"/>
    </location>
</feature>
<dbReference type="Proteomes" id="UP001497516">
    <property type="component" value="Chromosome 8"/>
</dbReference>
<feature type="region of interest" description="Disordered" evidence="1">
    <location>
        <begin position="235"/>
        <end position="307"/>
    </location>
</feature>
<evidence type="ECO:0000256" key="1">
    <source>
        <dbReference type="SAM" id="MobiDB-lite"/>
    </source>
</evidence>